<name>A0ABR7JFC7_9FLAO</name>
<dbReference type="InterPro" id="IPR001173">
    <property type="entry name" value="Glyco_trans_2-like"/>
</dbReference>
<reference evidence="2 3" key="1">
    <citation type="submission" date="2020-08" db="EMBL/GenBank/DDBJ databases">
        <title>Description of novel Flavobacterium F-400 isolate.</title>
        <authorList>
            <person name="Saticioglu I."/>
            <person name="Duman M."/>
            <person name="Altun S."/>
        </authorList>
    </citation>
    <scope>NUCLEOTIDE SEQUENCE [LARGE SCALE GENOMIC DNA]</scope>
    <source>
        <strain evidence="2 3">F-400</strain>
    </source>
</reference>
<sequence>MQLSVVILNYNVRHFLEQCVLSVQSALLHLDAEIIVVDNNSSDDSVAMIKERFPTVKLIQNTENSGFPKGNNVGVAVAQGDYVCILNPDTVVSEDTFVKVLAFAEKQSNCGIVGVKLIDGAGNFLPESKRGVPTPWVAFTKIVGLYRIFPHYKWSKQLFGKYYAQHLNENESGPVSILVGAFMVLKRDLYTELKGFDESCFMYSDDIDLSYRALLAGKSNFYFHETTVIHYKGESTIKDASYMKRFQEAMTFFYQKHFKVSFLFRFLMQVGISFFSFIKMLQGSSADKWQQMQTPDGYILFSKNKMLANKLASILQNNVVFHDITPEKMVFSFTEKSEKQVEIILDSEHMSFKECISFLESARNKGFTFKILPKSANFLIGSNNSNSRGEIIEIV</sequence>
<evidence type="ECO:0000313" key="3">
    <source>
        <dbReference type="Proteomes" id="UP000621670"/>
    </source>
</evidence>
<accession>A0ABR7JFC7</accession>
<organism evidence="2 3">
    <name type="scientific">Flavobacterium turcicum</name>
    <dbReference type="NCBI Taxonomy" id="2764718"/>
    <lineage>
        <taxon>Bacteria</taxon>
        <taxon>Pseudomonadati</taxon>
        <taxon>Bacteroidota</taxon>
        <taxon>Flavobacteriia</taxon>
        <taxon>Flavobacteriales</taxon>
        <taxon>Flavobacteriaceae</taxon>
        <taxon>Flavobacterium</taxon>
    </lineage>
</organism>
<dbReference type="PANTHER" id="PTHR43179">
    <property type="entry name" value="RHAMNOSYLTRANSFERASE WBBL"/>
    <property type="match status" value="1"/>
</dbReference>
<dbReference type="EMBL" id="JACRUM010000003">
    <property type="protein sequence ID" value="MBC5863204.1"/>
    <property type="molecule type" value="Genomic_DNA"/>
</dbReference>
<dbReference type="InterPro" id="IPR029044">
    <property type="entry name" value="Nucleotide-diphossugar_trans"/>
</dbReference>
<dbReference type="Pfam" id="PF00535">
    <property type="entry name" value="Glycos_transf_2"/>
    <property type="match status" value="1"/>
</dbReference>
<evidence type="ECO:0000313" key="2">
    <source>
        <dbReference type="EMBL" id="MBC5863204.1"/>
    </source>
</evidence>
<dbReference type="Gene3D" id="3.90.550.10">
    <property type="entry name" value="Spore Coat Polysaccharide Biosynthesis Protein SpsA, Chain A"/>
    <property type="match status" value="1"/>
</dbReference>
<feature type="domain" description="Glycosyltransferase 2-like" evidence="1">
    <location>
        <begin position="4"/>
        <end position="189"/>
    </location>
</feature>
<gene>
    <name evidence="2" type="ORF">H8R26_07180</name>
</gene>
<dbReference type="SUPFAM" id="SSF53448">
    <property type="entry name" value="Nucleotide-diphospho-sugar transferases"/>
    <property type="match status" value="1"/>
</dbReference>
<dbReference type="Proteomes" id="UP000621670">
    <property type="component" value="Unassembled WGS sequence"/>
</dbReference>
<dbReference type="CDD" id="cd04186">
    <property type="entry name" value="GT_2_like_c"/>
    <property type="match status" value="1"/>
</dbReference>
<comment type="caution">
    <text evidence="2">The sequence shown here is derived from an EMBL/GenBank/DDBJ whole genome shotgun (WGS) entry which is preliminary data.</text>
</comment>
<keyword evidence="3" id="KW-1185">Reference proteome</keyword>
<dbReference type="RefSeq" id="WP_166134922.1">
    <property type="nucleotide sequence ID" value="NZ_JAAOBY010000003.1"/>
</dbReference>
<evidence type="ECO:0000259" key="1">
    <source>
        <dbReference type="Pfam" id="PF00535"/>
    </source>
</evidence>
<dbReference type="PANTHER" id="PTHR43179:SF7">
    <property type="entry name" value="RHAMNOSYLTRANSFERASE WBBL"/>
    <property type="match status" value="1"/>
</dbReference>
<proteinExistence type="predicted"/>
<protein>
    <submittedName>
        <fullName evidence="2">Glycosyltransferase family 2 protein</fullName>
    </submittedName>
</protein>